<sequence length="127" mass="14539">MQVSFGSQFLFSLSFLQAYNSGFDSYCLNEGILMALTHIYVCVFFLRFFKKIWLIILYCFDIIHEKNVVEGPISLGESVENMVVPQPVCPSTIICSVFMLGHLFSLSRAVHRLLARLRQNLNTKIIP</sequence>
<protein>
    <submittedName>
        <fullName evidence="2">Uncharacterized protein</fullName>
    </submittedName>
</protein>
<evidence type="ECO:0000313" key="3">
    <source>
        <dbReference type="Proteomes" id="UP000828251"/>
    </source>
</evidence>
<dbReference type="Proteomes" id="UP000828251">
    <property type="component" value="Unassembled WGS sequence"/>
</dbReference>
<gene>
    <name evidence="2" type="ORF">J1N35_032518</name>
</gene>
<keyword evidence="1" id="KW-0472">Membrane</keyword>
<evidence type="ECO:0000256" key="1">
    <source>
        <dbReference type="SAM" id="Phobius"/>
    </source>
</evidence>
<keyword evidence="3" id="KW-1185">Reference proteome</keyword>
<comment type="caution">
    <text evidence="2">The sequence shown here is derived from an EMBL/GenBank/DDBJ whole genome shotgun (WGS) entry which is preliminary data.</text>
</comment>
<dbReference type="EMBL" id="JAIQCV010000009">
    <property type="protein sequence ID" value="KAH1067531.1"/>
    <property type="molecule type" value="Genomic_DNA"/>
</dbReference>
<accession>A0A9D3V3J0</accession>
<evidence type="ECO:0000313" key="2">
    <source>
        <dbReference type="EMBL" id="KAH1067531.1"/>
    </source>
</evidence>
<keyword evidence="1" id="KW-1133">Transmembrane helix</keyword>
<dbReference type="AlphaFoldDB" id="A0A9D3V3J0"/>
<organism evidence="2 3">
    <name type="scientific">Gossypium stocksii</name>
    <dbReference type="NCBI Taxonomy" id="47602"/>
    <lineage>
        <taxon>Eukaryota</taxon>
        <taxon>Viridiplantae</taxon>
        <taxon>Streptophyta</taxon>
        <taxon>Embryophyta</taxon>
        <taxon>Tracheophyta</taxon>
        <taxon>Spermatophyta</taxon>
        <taxon>Magnoliopsida</taxon>
        <taxon>eudicotyledons</taxon>
        <taxon>Gunneridae</taxon>
        <taxon>Pentapetalae</taxon>
        <taxon>rosids</taxon>
        <taxon>malvids</taxon>
        <taxon>Malvales</taxon>
        <taxon>Malvaceae</taxon>
        <taxon>Malvoideae</taxon>
        <taxon>Gossypium</taxon>
    </lineage>
</organism>
<reference evidence="2 3" key="1">
    <citation type="journal article" date="2021" name="Plant Biotechnol. J.">
        <title>Multi-omics assisted identification of the key and species-specific regulatory components of drought-tolerant mechanisms in Gossypium stocksii.</title>
        <authorList>
            <person name="Yu D."/>
            <person name="Ke L."/>
            <person name="Zhang D."/>
            <person name="Wu Y."/>
            <person name="Sun Y."/>
            <person name="Mei J."/>
            <person name="Sun J."/>
            <person name="Sun Y."/>
        </authorList>
    </citation>
    <scope>NUCLEOTIDE SEQUENCE [LARGE SCALE GENOMIC DNA]</scope>
    <source>
        <strain evidence="3">cv. E1</strain>
        <tissue evidence="2">Leaf</tissue>
    </source>
</reference>
<feature type="transmembrane region" description="Helical" evidence="1">
    <location>
        <begin position="28"/>
        <end position="49"/>
    </location>
</feature>
<keyword evidence="1" id="KW-0812">Transmembrane</keyword>
<proteinExistence type="predicted"/>
<name>A0A9D3V3J0_9ROSI</name>